<evidence type="ECO:0000313" key="3">
    <source>
        <dbReference type="Proteomes" id="UP000305948"/>
    </source>
</evidence>
<protein>
    <submittedName>
        <fullName evidence="2">Uncharacterized protein</fullName>
    </submittedName>
</protein>
<proteinExistence type="predicted"/>
<reference evidence="2 3" key="1">
    <citation type="journal article" date="2019" name="Nat. Ecol. Evol.">
        <title>Megaphylogeny resolves global patterns of mushroom evolution.</title>
        <authorList>
            <person name="Varga T."/>
            <person name="Krizsan K."/>
            <person name="Foldi C."/>
            <person name="Dima B."/>
            <person name="Sanchez-Garcia M."/>
            <person name="Sanchez-Ramirez S."/>
            <person name="Szollosi G.J."/>
            <person name="Szarkandi J.G."/>
            <person name="Papp V."/>
            <person name="Albert L."/>
            <person name="Andreopoulos W."/>
            <person name="Angelini C."/>
            <person name="Antonin V."/>
            <person name="Barry K.W."/>
            <person name="Bougher N.L."/>
            <person name="Buchanan P."/>
            <person name="Buyck B."/>
            <person name="Bense V."/>
            <person name="Catcheside P."/>
            <person name="Chovatia M."/>
            <person name="Cooper J."/>
            <person name="Damon W."/>
            <person name="Desjardin D."/>
            <person name="Finy P."/>
            <person name="Geml J."/>
            <person name="Haridas S."/>
            <person name="Hughes K."/>
            <person name="Justo A."/>
            <person name="Karasinski D."/>
            <person name="Kautmanova I."/>
            <person name="Kiss B."/>
            <person name="Kocsube S."/>
            <person name="Kotiranta H."/>
            <person name="LaButti K.M."/>
            <person name="Lechner B.E."/>
            <person name="Liimatainen K."/>
            <person name="Lipzen A."/>
            <person name="Lukacs Z."/>
            <person name="Mihaltcheva S."/>
            <person name="Morgado L.N."/>
            <person name="Niskanen T."/>
            <person name="Noordeloos M.E."/>
            <person name="Ohm R.A."/>
            <person name="Ortiz-Santana B."/>
            <person name="Ovrebo C."/>
            <person name="Racz N."/>
            <person name="Riley R."/>
            <person name="Savchenko A."/>
            <person name="Shiryaev A."/>
            <person name="Soop K."/>
            <person name="Spirin V."/>
            <person name="Szebenyi C."/>
            <person name="Tomsovsky M."/>
            <person name="Tulloss R.E."/>
            <person name="Uehling J."/>
            <person name="Grigoriev I.V."/>
            <person name="Vagvolgyi C."/>
            <person name="Papp T."/>
            <person name="Martin F.M."/>
            <person name="Miettinen O."/>
            <person name="Hibbett D.S."/>
            <person name="Nagy L.G."/>
        </authorList>
    </citation>
    <scope>NUCLEOTIDE SEQUENCE [LARGE SCALE GENOMIC DNA]</scope>
    <source>
        <strain evidence="2 3">OMC1185</strain>
    </source>
</reference>
<evidence type="ECO:0000256" key="1">
    <source>
        <dbReference type="SAM" id="MobiDB-lite"/>
    </source>
</evidence>
<gene>
    <name evidence="2" type="ORF">OE88DRAFT_1661226</name>
</gene>
<organism evidence="2 3">
    <name type="scientific">Heliocybe sulcata</name>
    <dbReference type="NCBI Taxonomy" id="5364"/>
    <lineage>
        <taxon>Eukaryota</taxon>
        <taxon>Fungi</taxon>
        <taxon>Dikarya</taxon>
        <taxon>Basidiomycota</taxon>
        <taxon>Agaricomycotina</taxon>
        <taxon>Agaricomycetes</taxon>
        <taxon>Gloeophyllales</taxon>
        <taxon>Gloeophyllaceae</taxon>
        <taxon>Heliocybe</taxon>
    </lineage>
</organism>
<feature type="region of interest" description="Disordered" evidence="1">
    <location>
        <begin position="36"/>
        <end position="70"/>
    </location>
</feature>
<feature type="compositionally biased region" description="Basic and acidic residues" evidence="1">
    <location>
        <begin position="55"/>
        <end position="70"/>
    </location>
</feature>
<dbReference type="Proteomes" id="UP000305948">
    <property type="component" value="Unassembled WGS sequence"/>
</dbReference>
<keyword evidence="3" id="KW-1185">Reference proteome</keyword>
<dbReference type="EMBL" id="ML213513">
    <property type="protein sequence ID" value="TFK50670.1"/>
    <property type="molecule type" value="Genomic_DNA"/>
</dbReference>
<sequence>MKEEFDPALVLTAQKKKYQDAPEAPEAFHEQHITYIPINPERPRRAETQAPDYQSKTDKSRADAHEETRT</sequence>
<accession>A0A5C3MZP3</accession>
<dbReference type="AlphaFoldDB" id="A0A5C3MZP3"/>
<name>A0A5C3MZP3_9AGAM</name>
<evidence type="ECO:0000313" key="2">
    <source>
        <dbReference type="EMBL" id="TFK50670.1"/>
    </source>
</evidence>